<organism evidence="7 8">
    <name type="scientific">Eubacterium cellulosolvens (strain ATCC 43171 / JCM 9499 / 6)</name>
    <name type="common">Cillobacterium cellulosolvens</name>
    <dbReference type="NCBI Taxonomy" id="633697"/>
    <lineage>
        <taxon>Bacteria</taxon>
        <taxon>Bacillati</taxon>
        <taxon>Bacillota</taxon>
        <taxon>Clostridia</taxon>
        <taxon>Eubacteriales</taxon>
        <taxon>Eubacteriaceae</taxon>
        <taxon>Eubacterium</taxon>
    </lineage>
</organism>
<keyword evidence="6" id="KW-0732">Signal</keyword>
<name>I5ASM8_EUBC6</name>
<comment type="similarity">
    <text evidence="1">Belongs to the phosphoglycerate mutase family. BPG-dependent PGAM subfamily.</text>
</comment>
<dbReference type="InterPro" id="IPR029033">
    <property type="entry name" value="His_PPase_superfam"/>
</dbReference>
<dbReference type="CDD" id="cd07067">
    <property type="entry name" value="HP_PGM_like"/>
    <property type="match status" value="1"/>
</dbReference>
<evidence type="ECO:0000256" key="2">
    <source>
        <dbReference type="ARBA" id="ARBA00012028"/>
    </source>
</evidence>
<keyword evidence="3" id="KW-0324">Glycolysis</keyword>
<evidence type="ECO:0000256" key="5">
    <source>
        <dbReference type="PIRSR" id="PIRSR613078-2"/>
    </source>
</evidence>
<feature type="signal peptide" evidence="6">
    <location>
        <begin position="1"/>
        <end position="25"/>
    </location>
</feature>
<dbReference type="Proteomes" id="UP000005753">
    <property type="component" value="Chromosome"/>
</dbReference>
<dbReference type="InterPro" id="IPR005952">
    <property type="entry name" value="Phosphogly_mut1"/>
</dbReference>
<feature type="binding site" evidence="5">
    <location>
        <position position="122"/>
    </location>
    <ligand>
        <name>substrate</name>
    </ligand>
</feature>
<dbReference type="EC" id="5.4.2.11" evidence="2"/>
<evidence type="ECO:0000313" key="7">
    <source>
        <dbReference type="EMBL" id="EIM56801.1"/>
    </source>
</evidence>
<evidence type="ECO:0000256" key="4">
    <source>
        <dbReference type="ARBA" id="ARBA00023235"/>
    </source>
</evidence>
<dbReference type="Pfam" id="PF00300">
    <property type="entry name" value="His_Phos_1"/>
    <property type="match status" value="1"/>
</dbReference>
<dbReference type="OrthoDB" id="9781415at2"/>
<dbReference type="SUPFAM" id="SSF53254">
    <property type="entry name" value="Phosphoglycerate mutase-like"/>
    <property type="match status" value="1"/>
</dbReference>
<gene>
    <name evidence="7" type="ORF">EubceDRAFT1_0976</name>
</gene>
<protein>
    <recommendedName>
        <fullName evidence="2">phosphoglycerate mutase (2,3-diphosphoglycerate-dependent)</fullName>
        <ecNumber evidence="2">5.4.2.11</ecNumber>
    </recommendedName>
</protein>
<dbReference type="PROSITE" id="PS00175">
    <property type="entry name" value="PG_MUTASE"/>
    <property type="match status" value="1"/>
</dbReference>
<sequence>MRRKKWRRTVLLLTGALLGTSMLTACQKADGKSALTEKKTVEAAEFRDEAPLQWKGEELRDAVVICLVRHGQTVANAEEILADGSMDSPLTDKGKEDALRLGKALAEDDFRFDFCYASGLGRAMRTAGLILKGDQDELVHAEAKHGLNDVLFGKGAGRKLDDVLAEYGENAIADYAYSVPGDGYVSPIGIEDKLHFVRRFDRAMTEVAEESLEKMKKQGTASNRGPQVLVTAHSSAAYWLSWKFPSLGAANLENVSASVLLYRNGQWYIRYVNELDYDHLASKLTELWKNI</sequence>
<dbReference type="GO" id="GO:0006096">
    <property type="term" value="P:glycolytic process"/>
    <property type="evidence" value="ECO:0007669"/>
    <property type="project" value="UniProtKB-KW"/>
</dbReference>
<evidence type="ECO:0000256" key="6">
    <source>
        <dbReference type="SAM" id="SignalP"/>
    </source>
</evidence>
<dbReference type="SMART" id="SM00855">
    <property type="entry name" value="PGAM"/>
    <property type="match status" value="1"/>
</dbReference>
<proteinExistence type="inferred from homology"/>
<evidence type="ECO:0000256" key="1">
    <source>
        <dbReference type="ARBA" id="ARBA00006717"/>
    </source>
</evidence>
<dbReference type="InterPro" id="IPR013078">
    <property type="entry name" value="His_Pase_superF_clade-1"/>
</dbReference>
<reference evidence="7 8" key="1">
    <citation type="submission" date="2010-08" db="EMBL/GenBank/DDBJ databases">
        <authorList>
            <consortium name="US DOE Joint Genome Institute (JGI-PGF)"/>
            <person name="Lucas S."/>
            <person name="Copeland A."/>
            <person name="Lapidus A."/>
            <person name="Cheng J.-F."/>
            <person name="Bruce D."/>
            <person name="Goodwin L."/>
            <person name="Pitluck S."/>
            <person name="Land M.L."/>
            <person name="Hauser L."/>
            <person name="Chang Y.-J."/>
            <person name="Anderson I.J."/>
            <person name="Johnson E."/>
            <person name="Mulhopadhyay B."/>
            <person name="Kyrpides N."/>
            <person name="Woyke T.J."/>
        </authorList>
    </citation>
    <scope>NUCLEOTIDE SEQUENCE [LARGE SCALE GENOMIC DNA]</scope>
    <source>
        <strain evidence="7 8">6</strain>
    </source>
</reference>
<dbReference type="GO" id="GO:0004619">
    <property type="term" value="F:phosphoglycerate mutase activity"/>
    <property type="evidence" value="ECO:0007669"/>
    <property type="project" value="UniProtKB-EC"/>
</dbReference>
<dbReference type="STRING" id="633697.EubceDRAFT1_0976"/>
<evidence type="ECO:0000256" key="3">
    <source>
        <dbReference type="ARBA" id="ARBA00023152"/>
    </source>
</evidence>
<accession>I5ASM8</accession>
<dbReference type="PANTHER" id="PTHR11931">
    <property type="entry name" value="PHOSPHOGLYCERATE MUTASE"/>
    <property type="match status" value="1"/>
</dbReference>
<feature type="binding site" evidence="5">
    <location>
        <begin position="69"/>
        <end position="76"/>
    </location>
    <ligand>
        <name>substrate</name>
    </ligand>
</feature>
<keyword evidence="8" id="KW-1185">Reference proteome</keyword>
<feature type="chain" id="PRO_5039222151" description="phosphoglycerate mutase (2,3-diphosphoglycerate-dependent)" evidence="6">
    <location>
        <begin position="26"/>
        <end position="291"/>
    </location>
</feature>
<dbReference type="Gene3D" id="3.40.50.1240">
    <property type="entry name" value="Phosphoglycerate mutase-like"/>
    <property type="match status" value="1"/>
</dbReference>
<dbReference type="EMBL" id="CM001487">
    <property type="protein sequence ID" value="EIM56801.1"/>
    <property type="molecule type" value="Genomic_DNA"/>
</dbReference>
<dbReference type="eggNOG" id="COG0406">
    <property type="taxonomic scope" value="Bacteria"/>
</dbReference>
<dbReference type="InterPro" id="IPR001345">
    <property type="entry name" value="PG/BPGM_mutase_AS"/>
</dbReference>
<dbReference type="HOGENOM" id="CLU_033323_9_0_9"/>
<dbReference type="AlphaFoldDB" id="I5ASM8"/>
<keyword evidence="4" id="KW-0413">Isomerase</keyword>
<evidence type="ECO:0000313" key="8">
    <source>
        <dbReference type="Proteomes" id="UP000005753"/>
    </source>
</evidence>
<dbReference type="PROSITE" id="PS51257">
    <property type="entry name" value="PROKAR_LIPOPROTEIN"/>
    <property type="match status" value="1"/>
</dbReference>
<reference evidence="7 8" key="2">
    <citation type="submission" date="2012-02" db="EMBL/GenBank/DDBJ databases">
        <title>Improved High-Quality Draft sequence of Eubacterium cellulosolvens 6.</title>
        <authorList>
            <consortium name="US DOE Joint Genome Institute"/>
            <person name="Lucas S."/>
            <person name="Han J."/>
            <person name="Lapidus A."/>
            <person name="Cheng J.-F."/>
            <person name="Goodwin L."/>
            <person name="Pitluck S."/>
            <person name="Peters L."/>
            <person name="Mikhailova N."/>
            <person name="Gu W."/>
            <person name="Detter J.C."/>
            <person name="Han C."/>
            <person name="Tapia R."/>
            <person name="Land M."/>
            <person name="Hauser L."/>
            <person name="Kyrpides N."/>
            <person name="Ivanova N."/>
            <person name="Pagani I."/>
            <person name="Johnson E."/>
            <person name="Mukhopadhyay B."/>
            <person name="Anderson I."/>
            <person name="Woyke T."/>
        </authorList>
    </citation>
    <scope>NUCLEOTIDE SEQUENCE [LARGE SCALE GENOMIC DNA]</scope>
    <source>
        <strain evidence="7 8">6</strain>
    </source>
</reference>